<dbReference type="SUPFAM" id="SSF51101">
    <property type="entry name" value="Mannose-binding lectins"/>
    <property type="match status" value="1"/>
</dbReference>
<proteinExistence type="predicted"/>
<protein>
    <recommendedName>
        <fullName evidence="3">Jacalin-type lectin domain-containing protein</fullName>
    </recommendedName>
</protein>
<dbReference type="OrthoDB" id="74460at2759"/>
<dbReference type="SUPFAM" id="SSF55486">
    <property type="entry name" value="Metalloproteases ('zincins'), catalytic domain"/>
    <property type="match status" value="1"/>
</dbReference>
<organism evidence="1 2">
    <name type="scientific">Polytolypa hystricis (strain UAMH7299)</name>
    <dbReference type="NCBI Taxonomy" id="1447883"/>
    <lineage>
        <taxon>Eukaryota</taxon>
        <taxon>Fungi</taxon>
        <taxon>Dikarya</taxon>
        <taxon>Ascomycota</taxon>
        <taxon>Pezizomycotina</taxon>
        <taxon>Eurotiomycetes</taxon>
        <taxon>Eurotiomycetidae</taxon>
        <taxon>Onygenales</taxon>
        <taxon>Onygenales incertae sedis</taxon>
        <taxon>Polytolypa</taxon>
    </lineage>
</organism>
<dbReference type="InterPro" id="IPR036404">
    <property type="entry name" value="Jacalin-like_lectin_dom_sf"/>
</dbReference>
<dbReference type="AlphaFoldDB" id="A0A2B7Z4F5"/>
<sequence length="762" mass="84702">MCKRARTTVPSEELQPAKTKLKMTAPTDYHMEEDEFHLDNISDGEEVHQRCVLLSGQCPSSEKQDGYSETDYIMVNIKDLFGCVSFPPQSWPVARGCFKALVLLTNGVNKITMTCHRDSKVIGQLELQLQYMPLTQLPPLHLAIMVGNDSPLVIDCPHSKQRGISSTHADLDAAIAKFRMTAYMWQAMTAEDFRQKGLGRRSFRLEEEWALDTVSRKLINQPHNGGSLYNESGLSPMRSTAKVHVTRSDKTVAELRDTEVAQQNECGSQREGLHQFFSDALREYGMPFQSSCRPVVAGLILDSTYSTENDLILGHAALGSHDPNGLSLGIFGSHLSFSWPRFLEEVPACLLDTTPRDDSIGNDNGECETAWEACAVSQGAFLHEVGHAFGADHTTGIMARGYSPDWTKNFLPLTAHCAHRKSPGVFVEDVENKARWDTGDALLFRSQPHFRQPQDKPLSAEARRPLPSVQIQENDDGTTAKVVIGHAAGIARVAFNGVEETQPTMKEPIEHIEYSMSDLKTRFGKDSDLSLHILAMNGKERNIRNLWKRSNGLMRLRIPGSSIVLEKRSAAVEDIGDSENKHWEWAVLLNRRKKDGSFSRAVAIDIRVGMLLDGAVVHFDDDKSANCGPRWRLNGEPHRFGGGASEEIHIPPDIEIRKVDICRTDNRIWGMRIYLSDGSDGGELNEQAGEIVTLQPPSGHKIIGFYGRNKWPYSFSEVDEFGIVTAPRDVEIPVAVYEMAELKNGDGGVGRGTAPPGWEDEC</sequence>
<evidence type="ECO:0008006" key="3">
    <source>
        <dbReference type="Google" id="ProtNLM"/>
    </source>
</evidence>
<dbReference type="PANTHER" id="PTHR21054:SF2">
    <property type="entry name" value="MIP04191P"/>
    <property type="match status" value="1"/>
</dbReference>
<dbReference type="PANTHER" id="PTHR21054">
    <property type="entry name" value="ZINC METALLOPROTEINASE-RELATED"/>
    <property type="match status" value="1"/>
</dbReference>
<reference evidence="1 2" key="1">
    <citation type="submission" date="2017-10" db="EMBL/GenBank/DDBJ databases">
        <title>Comparative genomics in systemic dimorphic fungi from Ajellomycetaceae.</title>
        <authorList>
            <person name="Munoz J.F."/>
            <person name="Mcewen J.G."/>
            <person name="Clay O.K."/>
            <person name="Cuomo C.A."/>
        </authorList>
    </citation>
    <scope>NUCLEOTIDE SEQUENCE [LARGE SCALE GENOMIC DNA]</scope>
    <source>
        <strain evidence="1 2">UAMH7299</strain>
    </source>
</reference>
<dbReference type="Proteomes" id="UP000224634">
    <property type="component" value="Unassembled WGS sequence"/>
</dbReference>
<accession>A0A2B7Z4F5</accession>
<name>A0A2B7Z4F5_POLH7</name>
<dbReference type="InterPro" id="IPR053002">
    <property type="entry name" value="Metalloproteinase_M10B"/>
</dbReference>
<keyword evidence="2" id="KW-1185">Reference proteome</keyword>
<dbReference type="InterPro" id="IPR021917">
    <property type="entry name" value="Unchr_Zn-peptidase-like"/>
</dbReference>
<dbReference type="GO" id="GO:0005737">
    <property type="term" value="C:cytoplasm"/>
    <property type="evidence" value="ECO:0007669"/>
    <property type="project" value="TreeGrafter"/>
</dbReference>
<dbReference type="EMBL" id="PDNA01000001">
    <property type="protein sequence ID" value="PGH28241.1"/>
    <property type="molecule type" value="Genomic_DNA"/>
</dbReference>
<evidence type="ECO:0000313" key="1">
    <source>
        <dbReference type="EMBL" id="PGH28241.1"/>
    </source>
</evidence>
<gene>
    <name evidence="1" type="ORF">AJ80_00132</name>
</gene>
<comment type="caution">
    <text evidence="1">The sequence shown here is derived from an EMBL/GenBank/DDBJ whole genome shotgun (WGS) entry which is preliminary data.</text>
</comment>
<evidence type="ECO:0000313" key="2">
    <source>
        <dbReference type="Proteomes" id="UP000224634"/>
    </source>
</evidence>
<dbReference type="Pfam" id="PF12044">
    <property type="entry name" value="Metallopep"/>
    <property type="match status" value="1"/>
</dbReference>
<dbReference type="Gene3D" id="2.100.10.30">
    <property type="entry name" value="Jacalin-like lectin domain"/>
    <property type="match status" value="1"/>
</dbReference>